<protein>
    <submittedName>
        <fullName evidence="2">Uncharacterized protein</fullName>
    </submittedName>
</protein>
<dbReference type="EMBL" id="BKCJ011082379">
    <property type="protein sequence ID" value="GFC82019.1"/>
    <property type="molecule type" value="Genomic_DNA"/>
</dbReference>
<feature type="compositionally biased region" description="Basic and acidic residues" evidence="1">
    <location>
        <begin position="14"/>
        <end position="25"/>
    </location>
</feature>
<organism evidence="2">
    <name type="scientific">Tanacetum cinerariifolium</name>
    <name type="common">Dalmatian daisy</name>
    <name type="synonym">Chrysanthemum cinerariifolium</name>
    <dbReference type="NCBI Taxonomy" id="118510"/>
    <lineage>
        <taxon>Eukaryota</taxon>
        <taxon>Viridiplantae</taxon>
        <taxon>Streptophyta</taxon>
        <taxon>Embryophyta</taxon>
        <taxon>Tracheophyta</taxon>
        <taxon>Spermatophyta</taxon>
        <taxon>Magnoliopsida</taxon>
        <taxon>eudicotyledons</taxon>
        <taxon>Gunneridae</taxon>
        <taxon>Pentapetalae</taxon>
        <taxon>asterids</taxon>
        <taxon>campanulids</taxon>
        <taxon>Asterales</taxon>
        <taxon>Asteraceae</taxon>
        <taxon>Asteroideae</taxon>
        <taxon>Anthemideae</taxon>
        <taxon>Anthemidinae</taxon>
        <taxon>Tanacetum</taxon>
    </lineage>
</organism>
<feature type="non-terminal residue" evidence="2">
    <location>
        <position position="1"/>
    </location>
</feature>
<evidence type="ECO:0000256" key="1">
    <source>
        <dbReference type="SAM" id="MobiDB-lite"/>
    </source>
</evidence>
<evidence type="ECO:0000313" key="2">
    <source>
        <dbReference type="EMBL" id="GFC82019.1"/>
    </source>
</evidence>
<reference evidence="2" key="1">
    <citation type="journal article" date="2019" name="Sci. Rep.">
        <title>Draft genome of Tanacetum cinerariifolium, the natural source of mosquito coil.</title>
        <authorList>
            <person name="Yamashiro T."/>
            <person name="Shiraishi A."/>
            <person name="Satake H."/>
            <person name="Nakayama K."/>
        </authorList>
    </citation>
    <scope>NUCLEOTIDE SEQUENCE</scope>
</reference>
<gene>
    <name evidence="2" type="ORF">Tci_853989</name>
</gene>
<comment type="caution">
    <text evidence="2">The sequence shown here is derived from an EMBL/GenBank/DDBJ whole genome shotgun (WGS) entry which is preliminary data.</text>
</comment>
<accession>A0A699R3K2</accession>
<dbReference type="AlphaFoldDB" id="A0A699R3K2"/>
<feature type="region of interest" description="Disordered" evidence="1">
    <location>
        <begin position="1"/>
        <end position="40"/>
    </location>
</feature>
<sequence length="166" mass="17960">GQVQKLGQHAGLKLHGEQAEGRATIDVEPGGLGAIERDRGIHSARARGGVNGRDLSPQIEHETLLRIGRQGLEWHHFARPRHQVQQQQFPDEGLQVWGSRTGVIVDIHPGERAEAAGDDQRFLPESKIRNWRVLARGLSRPANALNRAAGGGTAAKTGVVPNPIKG</sequence>
<proteinExistence type="predicted"/>
<name>A0A699R3K2_TANCI</name>